<dbReference type="KEGG" id="ptan:CRYO30217_00676"/>
<evidence type="ECO:0000313" key="1">
    <source>
        <dbReference type="EMBL" id="CAG5078453.1"/>
    </source>
</evidence>
<accession>A0A916NFF9</accession>
<organism evidence="1 2">
    <name type="scientific">Parvicella tangerina</name>
    <dbReference type="NCBI Taxonomy" id="2829795"/>
    <lineage>
        <taxon>Bacteria</taxon>
        <taxon>Pseudomonadati</taxon>
        <taxon>Bacteroidota</taxon>
        <taxon>Flavobacteriia</taxon>
        <taxon>Flavobacteriales</taxon>
        <taxon>Parvicellaceae</taxon>
        <taxon>Parvicella</taxon>
    </lineage>
</organism>
<dbReference type="InterPro" id="IPR025350">
    <property type="entry name" value="DUF4254"/>
</dbReference>
<dbReference type="EMBL" id="OU015584">
    <property type="protein sequence ID" value="CAG5078453.1"/>
    <property type="molecule type" value="Genomic_DNA"/>
</dbReference>
<protein>
    <recommendedName>
        <fullName evidence="3">DUF4254 domain-containing protein</fullName>
    </recommendedName>
</protein>
<evidence type="ECO:0008006" key="3">
    <source>
        <dbReference type="Google" id="ProtNLM"/>
    </source>
</evidence>
<evidence type="ECO:0000313" key="2">
    <source>
        <dbReference type="Proteomes" id="UP000683507"/>
    </source>
</evidence>
<dbReference type="Proteomes" id="UP000683507">
    <property type="component" value="Chromosome"/>
</dbReference>
<proteinExistence type="predicted"/>
<name>A0A916NFF9_9FLAO</name>
<sequence>MKAKQCIEIFNRSINDYHKTDHVDAEMPTVFPSDSVEHLMYLKNWIDTVQWHLEDIVRDPQIDAAYGMQIKRRIDKSNQHRTDTVEHIDDYYINLFKGVTPKEGVKINTESPAWVVDRLSILCLKIYHMQEQVNRKDADQEHIQKCQQKLDILLEQQEDLSASFDELLTDYEAGNKKIKVYRQMKMYNDDSLNPVLYNTKK</sequence>
<gene>
    <name evidence="1" type="ORF">CRYO30217_00676</name>
</gene>
<keyword evidence="2" id="KW-1185">Reference proteome</keyword>
<dbReference type="RefSeq" id="WP_258540905.1">
    <property type="nucleotide sequence ID" value="NZ_OU015584.1"/>
</dbReference>
<dbReference type="Pfam" id="PF14063">
    <property type="entry name" value="DUF4254"/>
    <property type="match status" value="1"/>
</dbReference>
<dbReference type="AlphaFoldDB" id="A0A916NFF9"/>
<reference evidence="1" key="1">
    <citation type="submission" date="2021-04" db="EMBL/GenBank/DDBJ databases">
        <authorList>
            <person name="Rodrigo-Torres L."/>
            <person name="Arahal R. D."/>
            <person name="Lucena T."/>
        </authorList>
    </citation>
    <scope>NUCLEOTIDE SEQUENCE</scope>
    <source>
        <strain evidence="1">AS29M-1</strain>
    </source>
</reference>